<dbReference type="Proteomes" id="UP001596978">
    <property type="component" value="Unassembled WGS sequence"/>
</dbReference>
<evidence type="ECO:0000313" key="3">
    <source>
        <dbReference type="Proteomes" id="UP001596978"/>
    </source>
</evidence>
<dbReference type="Pfam" id="PF20181">
    <property type="entry name" value="DUF6544"/>
    <property type="match status" value="1"/>
</dbReference>
<name>A0ABW3D472_9FLAO</name>
<keyword evidence="1" id="KW-0472">Membrane</keyword>
<accession>A0ABW3D472</accession>
<proteinExistence type="predicted"/>
<keyword evidence="1" id="KW-1133">Transmembrane helix</keyword>
<sequence length="264" mass="30631">MLAVIFIIIITTIVIILFYGMAKFNFKVAREKERFFNKYGTTEKQVMIDDLDRLPLMVQNYLKQVGVLGRCRDCHVIFKQRGKIRAKPEAGWKHFAATQYMTSVHPGFIWKANVFPMFIRDKSIEGQGEMTIDLFGLTSIGVFKDERISQSALGRCLGELVCCPMGFLSRDISWEKVNDMAIRATLSYENTVSSGVFFFNGEGLIERFESMRYKDEKLVQFIGKYDEYSIFNGLKIPTKMTGIWNFPTMDFEYFNARMTHHNIE</sequence>
<feature type="transmembrane region" description="Helical" evidence="1">
    <location>
        <begin position="6"/>
        <end position="26"/>
    </location>
</feature>
<dbReference type="RefSeq" id="WP_386410143.1">
    <property type="nucleotide sequence ID" value="NZ_JBHTJH010000017.1"/>
</dbReference>
<keyword evidence="3" id="KW-1185">Reference proteome</keyword>
<dbReference type="EMBL" id="JBHTJH010000017">
    <property type="protein sequence ID" value="MFD0863776.1"/>
    <property type="molecule type" value="Genomic_DNA"/>
</dbReference>
<dbReference type="InterPro" id="IPR046674">
    <property type="entry name" value="DUF6544"/>
</dbReference>
<evidence type="ECO:0000256" key="1">
    <source>
        <dbReference type="SAM" id="Phobius"/>
    </source>
</evidence>
<reference evidence="3" key="1">
    <citation type="journal article" date="2019" name="Int. J. Syst. Evol. Microbiol.">
        <title>The Global Catalogue of Microorganisms (GCM) 10K type strain sequencing project: providing services to taxonomists for standard genome sequencing and annotation.</title>
        <authorList>
            <consortium name="The Broad Institute Genomics Platform"/>
            <consortium name="The Broad Institute Genome Sequencing Center for Infectious Disease"/>
            <person name="Wu L."/>
            <person name="Ma J."/>
        </authorList>
    </citation>
    <scope>NUCLEOTIDE SEQUENCE [LARGE SCALE GENOMIC DNA]</scope>
    <source>
        <strain evidence="3">CCUG 62952</strain>
    </source>
</reference>
<evidence type="ECO:0000313" key="2">
    <source>
        <dbReference type="EMBL" id="MFD0863776.1"/>
    </source>
</evidence>
<organism evidence="2 3">
    <name type="scientific">Sungkyunkwania multivorans</name>
    <dbReference type="NCBI Taxonomy" id="1173618"/>
    <lineage>
        <taxon>Bacteria</taxon>
        <taxon>Pseudomonadati</taxon>
        <taxon>Bacteroidota</taxon>
        <taxon>Flavobacteriia</taxon>
        <taxon>Flavobacteriales</taxon>
        <taxon>Flavobacteriaceae</taxon>
        <taxon>Sungkyunkwania</taxon>
    </lineage>
</organism>
<comment type="caution">
    <text evidence="2">The sequence shown here is derived from an EMBL/GenBank/DDBJ whole genome shotgun (WGS) entry which is preliminary data.</text>
</comment>
<keyword evidence="1" id="KW-0812">Transmembrane</keyword>
<protein>
    <submittedName>
        <fullName evidence="2">DUF6544 family protein</fullName>
    </submittedName>
</protein>
<gene>
    <name evidence="2" type="ORF">ACFQ1M_16290</name>
</gene>